<comment type="subcellular location">
    <subcellularLocation>
        <location evidence="1">Membrane</location>
    </subcellularLocation>
</comment>
<dbReference type="Gene3D" id="3.30.160.190">
    <property type="entry name" value="atu1810 like domain"/>
    <property type="match status" value="1"/>
</dbReference>
<dbReference type="GO" id="GO:0016020">
    <property type="term" value="C:membrane"/>
    <property type="evidence" value="ECO:0007669"/>
    <property type="project" value="UniProtKB-SubCell"/>
</dbReference>
<comment type="caution">
    <text evidence="7">The sequence shown here is derived from an EMBL/GenBank/DDBJ whole genome shotgun (WGS) entry which is preliminary data.</text>
</comment>
<dbReference type="GO" id="GO:0022900">
    <property type="term" value="P:electron transport chain"/>
    <property type="evidence" value="ECO:0007669"/>
    <property type="project" value="InterPro"/>
</dbReference>
<organism evidence="7 8">
    <name type="scientific">Acuticoccus mangrovi</name>
    <dbReference type="NCBI Taxonomy" id="2796142"/>
    <lineage>
        <taxon>Bacteria</taxon>
        <taxon>Pseudomonadati</taxon>
        <taxon>Pseudomonadota</taxon>
        <taxon>Alphaproteobacteria</taxon>
        <taxon>Hyphomicrobiales</taxon>
        <taxon>Amorphaceae</taxon>
        <taxon>Acuticoccus</taxon>
    </lineage>
</organism>
<keyword evidence="6" id="KW-0472">Membrane</keyword>
<accession>A0A934MJ34</accession>
<dbReference type="Proteomes" id="UP000609531">
    <property type="component" value="Unassembled WGS sequence"/>
</dbReference>
<proteinExistence type="predicted"/>
<keyword evidence="8" id="KW-1185">Reference proteome</keyword>
<dbReference type="RefSeq" id="WP_198880095.1">
    <property type="nucleotide sequence ID" value="NZ_JAEKJA010000001.1"/>
</dbReference>
<evidence type="ECO:0000313" key="7">
    <source>
        <dbReference type="EMBL" id="MBJ3774194.1"/>
    </source>
</evidence>
<gene>
    <name evidence="7" type="ORF">JCR33_00735</name>
</gene>
<reference evidence="7" key="1">
    <citation type="submission" date="2020-12" db="EMBL/GenBank/DDBJ databases">
        <title>Bacterial taxonomy.</title>
        <authorList>
            <person name="Pan X."/>
        </authorList>
    </citation>
    <scope>NUCLEOTIDE SEQUENCE</scope>
    <source>
        <strain evidence="7">B2012</strain>
    </source>
</reference>
<name>A0A934MJ34_9HYPH</name>
<keyword evidence="3" id="KW-0679">Respiratory chain</keyword>
<evidence type="ECO:0000256" key="3">
    <source>
        <dbReference type="ARBA" id="ARBA00022660"/>
    </source>
</evidence>
<dbReference type="InterPro" id="IPR038532">
    <property type="entry name" value="NDUFS4-like_sf"/>
</dbReference>
<keyword evidence="5" id="KW-0249">Electron transport</keyword>
<evidence type="ECO:0000256" key="4">
    <source>
        <dbReference type="ARBA" id="ARBA00022946"/>
    </source>
</evidence>
<dbReference type="EMBL" id="JAEKJA010000001">
    <property type="protein sequence ID" value="MBJ3774194.1"/>
    <property type="molecule type" value="Genomic_DNA"/>
</dbReference>
<keyword evidence="4" id="KW-0809">Transit peptide</keyword>
<dbReference type="AlphaFoldDB" id="A0A934MJ34"/>
<sequence length="101" mass="11835">MRARIYKPSRTAMQSGKGRTRRWRLDFEGLRPPEIDPLMGWTAGTDTRRQLRLEFPTREDAIAYAERHGIEYRVEEAKSAVEKQIAYADNFRGDRAAPWTH</sequence>
<protein>
    <submittedName>
        <fullName evidence="7">ETC complex I subunit</fullName>
    </submittedName>
</protein>
<evidence type="ECO:0000256" key="2">
    <source>
        <dbReference type="ARBA" id="ARBA00022448"/>
    </source>
</evidence>
<dbReference type="PANTHER" id="PTHR12219">
    <property type="entry name" value="NADH-UBIQUINONE OXIDOREDUCTASE"/>
    <property type="match status" value="1"/>
</dbReference>
<dbReference type="InterPro" id="IPR006885">
    <property type="entry name" value="NADH_UbQ_FeS_4_mit-like"/>
</dbReference>
<evidence type="ECO:0000256" key="5">
    <source>
        <dbReference type="ARBA" id="ARBA00022982"/>
    </source>
</evidence>
<evidence type="ECO:0000313" key="8">
    <source>
        <dbReference type="Proteomes" id="UP000609531"/>
    </source>
</evidence>
<dbReference type="PANTHER" id="PTHR12219:SF8">
    <property type="entry name" value="NADH DEHYDROGENASE [UBIQUINONE] IRON-SULFUR PROTEIN 4, MITOCHONDRIAL"/>
    <property type="match status" value="1"/>
</dbReference>
<keyword evidence="2" id="KW-0813">Transport</keyword>
<evidence type="ECO:0000256" key="1">
    <source>
        <dbReference type="ARBA" id="ARBA00004370"/>
    </source>
</evidence>
<evidence type="ECO:0000256" key="6">
    <source>
        <dbReference type="ARBA" id="ARBA00023136"/>
    </source>
</evidence>
<dbReference type="Pfam" id="PF04800">
    <property type="entry name" value="NDUS4"/>
    <property type="match status" value="1"/>
</dbReference>